<feature type="compositionally biased region" description="Polar residues" evidence="5">
    <location>
        <begin position="842"/>
        <end position="883"/>
    </location>
</feature>
<sequence length="961" mass="108626">MPGVDQELADFHLIVDDSDAMYLTELVRGHQDIHVYVEHPIHDPILVDEGQDAGGEGVQPFALEQDYTGYYDNDDGSEHDDHDGDDFYSFYDSDGMYANDQTFNNEDELEVNAEVPTEVAASQVGSRRGGKEPIIEHPPEVFLISDSSDSVGSDGGGSGLEDDVELNHGVRDFVEDSSDSWDGKDDADVNEPGQMGAGLMNSDYESEELHSLVESSSDDELGYDSDDKSEGDNSTHVGDEREQKEEQERKFPMFKPVAKAEHIYFEKDMMFTTPKQFKEAITDYAVHGGWGIRFIKNDLQRVRAVCQEGCKFVAYLTKLPREKSYQLRTLTLEHTCSRSYKNPRCTSSYIGKKLMKKVKRQPNIKLKDIQDAVHDKYTLNISAAKASRARDKAREYVDGAYAQQYNQLWEYCEELRRASPGSTILMKVHTFHDGDLAAEMDLVCGVPYFERLYICLEGCKKGFLAGCRPFIGLDACHLKNKSWGQLITAVCRDPNEEYFPLAYAVVEAETKDSWTWFINLLLADIGQNKRWVFMSDQQKGLVQTFIDNWPQYEHRICCRHLYNNFRKNHPGVLIRELFWRAAKATYKEEFDRVMDELKGIDADAHSWLDAHSTKKWAKHMFSEDALTDTIINNMCESFNSRILKFRSKPIICMLECIRLYLMTRFQDNREKILRVESNICAKVLKRLHKEKMATSRWLACWAGQTQFEVKNGLQSFTVDLAIAHCSCRKWDISGIPCAHAITCIFFNRQDAEQYVHPCYHVSTYKACYEPIIAPINGQNMWRPSGVTPVQPPIKRRPPGRPKKKRAREPNEPTSRRAGISKQCKACGKLGHNRRGCKGEIGGNSSLSGTTNKISTSKKATMHSFSSTPSAPPQSSMHSPSTPSAPYLSSKPSFRPGAPHQSGSTTQKLGAHQNSSSGNPNPRQKNTRVVTSETIKASKNASRYMEAIRHGGSQSSVHGPRK</sequence>
<evidence type="ECO:0000313" key="7">
    <source>
        <dbReference type="EMBL" id="KAK9988909.1"/>
    </source>
</evidence>
<dbReference type="Pfam" id="PF10551">
    <property type="entry name" value="MULE"/>
    <property type="match status" value="1"/>
</dbReference>
<evidence type="ECO:0000313" key="8">
    <source>
        <dbReference type="Proteomes" id="UP001459277"/>
    </source>
</evidence>
<dbReference type="InterPro" id="IPR018289">
    <property type="entry name" value="MULE_transposase_dom"/>
</dbReference>
<dbReference type="AlphaFoldDB" id="A0AAW2BVT1"/>
<evidence type="ECO:0000256" key="1">
    <source>
        <dbReference type="ARBA" id="ARBA00022723"/>
    </source>
</evidence>
<reference evidence="7 8" key="1">
    <citation type="submission" date="2024-01" db="EMBL/GenBank/DDBJ databases">
        <title>A telomere-to-telomere, gap-free genome of sweet tea (Lithocarpus litseifolius).</title>
        <authorList>
            <person name="Zhou J."/>
        </authorList>
    </citation>
    <scope>NUCLEOTIDE SEQUENCE [LARGE SCALE GENOMIC DNA]</scope>
    <source>
        <strain evidence="7">Zhou-2022a</strain>
        <tissue evidence="7">Leaf</tissue>
    </source>
</reference>
<organism evidence="7 8">
    <name type="scientific">Lithocarpus litseifolius</name>
    <dbReference type="NCBI Taxonomy" id="425828"/>
    <lineage>
        <taxon>Eukaryota</taxon>
        <taxon>Viridiplantae</taxon>
        <taxon>Streptophyta</taxon>
        <taxon>Embryophyta</taxon>
        <taxon>Tracheophyta</taxon>
        <taxon>Spermatophyta</taxon>
        <taxon>Magnoliopsida</taxon>
        <taxon>eudicotyledons</taxon>
        <taxon>Gunneridae</taxon>
        <taxon>Pentapetalae</taxon>
        <taxon>rosids</taxon>
        <taxon>fabids</taxon>
        <taxon>Fagales</taxon>
        <taxon>Fagaceae</taxon>
        <taxon>Lithocarpus</taxon>
    </lineage>
</organism>
<evidence type="ECO:0000256" key="3">
    <source>
        <dbReference type="ARBA" id="ARBA00022833"/>
    </source>
</evidence>
<dbReference type="Proteomes" id="UP001459277">
    <property type="component" value="Unassembled WGS sequence"/>
</dbReference>
<dbReference type="EMBL" id="JAZDWU010000010">
    <property type="protein sequence ID" value="KAK9988909.1"/>
    <property type="molecule type" value="Genomic_DNA"/>
</dbReference>
<dbReference type="InterPro" id="IPR007527">
    <property type="entry name" value="Znf_SWIM"/>
</dbReference>
<dbReference type="InterPro" id="IPR006564">
    <property type="entry name" value="Znf_PMZ"/>
</dbReference>
<proteinExistence type="predicted"/>
<evidence type="ECO:0000256" key="2">
    <source>
        <dbReference type="ARBA" id="ARBA00022771"/>
    </source>
</evidence>
<feature type="domain" description="SWIM-type" evidence="6">
    <location>
        <begin position="716"/>
        <end position="748"/>
    </location>
</feature>
<evidence type="ECO:0000256" key="4">
    <source>
        <dbReference type="PROSITE-ProRule" id="PRU00325"/>
    </source>
</evidence>
<keyword evidence="1" id="KW-0479">Metal-binding</keyword>
<feature type="compositionally biased region" description="Basic and acidic residues" evidence="5">
    <location>
        <begin position="165"/>
        <end position="174"/>
    </location>
</feature>
<keyword evidence="2 4" id="KW-0863">Zinc-finger</keyword>
<feature type="region of interest" description="Disordered" evidence="5">
    <location>
        <begin position="834"/>
        <end position="961"/>
    </location>
</feature>
<feature type="compositionally biased region" description="Basic and acidic residues" evidence="5">
    <location>
        <begin position="225"/>
        <end position="249"/>
    </location>
</feature>
<feature type="region of interest" description="Disordered" evidence="5">
    <location>
        <begin position="779"/>
        <end position="822"/>
    </location>
</feature>
<dbReference type="GO" id="GO:0008270">
    <property type="term" value="F:zinc ion binding"/>
    <property type="evidence" value="ECO:0007669"/>
    <property type="project" value="UniProtKB-KW"/>
</dbReference>
<dbReference type="PANTHER" id="PTHR31973:SF187">
    <property type="entry name" value="MUTATOR TRANSPOSASE MUDRA PROTEIN"/>
    <property type="match status" value="1"/>
</dbReference>
<evidence type="ECO:0000256" key="5">
    <source>
        <dbReference type="SAM" id="MobiDB-lite"/>
    </source>
</evidence>
<comment type="caution">
    <text evidence="7">The sequence shown here is derived from an EMBL/GenBank/DDBJ whole genome shotgun (WGS) entry which is preliminary data.</text>
</comment>
<feature type="compositionally biased region" description="Polar residues" evidence="5">
    <location>
        <begin position="900"/>
        <end position="940"/>
    </location>
</feature>
<protein>
    <recommendedName>
        <fullName evidence="6">SWIM-type domain-containing protein</fullName>
    </recommendedName>
</protein>
<dbReference type="PANTHER" id="PTHR31973">
    <property type="entry name" value="POLYPROTEIN, PUTATIVE-RELATED"/>
    <property type="match status" value="1"/>
</dbReference>
<name>A0AAW2BVT1_9ROSI</name>
<feature type="compositionally biased region" description="Basic residues" evidence="5">
    <location>
        <begin position="793"/>
        <end position="806"/>
    </location>
</feature>
<accession>A0AAW2BVT1</accession>
<feature type="compositionally biased region" description="Polar residues" evidence="5">
    <location>
        <begin position="951"/>
        <end position="961"/>
    </location>
</feature>
<gene>
    <name evidence="7" type="ORF">SO802_029148</name>
</gene>
<keyword evidence="8" id="KW-1185">Reference proteome</keyword>
<feature type="region of interest" description="Disordered" evidence="5">
    <location>
        <begin position="144"/>
        <end position="249"/>
    </location>
</feature>
<evidence type="ECO:0000259" key="6">
    <source>
        <dbReference type="PROSITE" id="PS50966"/>
    </source>
</evidence>
<dbReference type="PROSITE" id="PS50966">
    <property type="entry name" value="ZF_SWIM"/>
    <property type="match status" value="1"/>
</dbReference>
<dbReference type="SMART" id="SM00575">
    <property type="entry name" value="ZnF_PMZ"/>
    <property type="match status" value="1"/>
</dbReference>
<dbReference type="Pfam" id="PF04434">
    <property type="entry name" value="SWIM"/>
    <property type="match status" value="1"/>
</dbReference>
<keyword evidence="3" id="KW-0862">Zinc</keyword>